<dbReference type="InterPro" id="IPR044946">
    <property type="entry name" value="Restrct_endonuc_typeI_TRD_sf"/>
</dbReference>
<evidence type="ECO:0000256" key="2">
    <source>
        <dbReference type="ARBA" id="ARBA00022747"/>
    </source>
</evidence>
<dbReference type="GO" id="GO:0003677">
    <property type="term" value="F:DNA binding"/>
    <property type="evidence" value="ECO:0007669"/>
    <property type="project" value="UniProtKB-KW"/>
</dbReference>
<feature type="domain" description="Type I restriction modification DNA specificity" evidence="4">
    <location>
        <begin position="209"/>
        <end position="363"/>
    </location>
</feature>
<keyword evidence="6" id="KW-1185">Reference proteome</keyword>
<evidence type="ECO:0000256" key="1">
    <source>
        <dbReference type="ARBA" id="ARBA00010923"/>
    </source>
</evidence>
<dbReference type="AlphaFoldDB" id="A0A380JEP3"/>
<dbReference type="PANTHER" id="PTHR30408">
    <property type="entry name" value="TYPE-1 RESTRICTION ENZYME ECOKI SPECIFICITY PROTEIN"/>
    <property type="match status" value="1"/>
</dbReference>
<dbReference type="InterPro" id="IPR000055">
    <property type="entry name" value="Restrct_endonuc_typeI_TRD"/>
</dbReference>
<keyword evidence="2" id="KW-0680">Restriction system</keyword>
<sequence length="375" mass="42031">MTKQKIPKIRFNNYTDAWEQQKLGEVAKIVMGQSPSSENYTENPNDHILVQGNADIKNNRVVPRVWTTQITKQAQKGDLIISVRAPVGDVGKTDYDVVIGRGVAAIKGNEFVFHILGKMKQSGYWNALSTGSTFESINSTDLNNASVILPTSTEQTVIGDFFRQLDTLLTLHQRKLEELKSFKSTMLSKMFPKHGQTVPEIRLTGFDGEWKTDKLKNRMNISAGGDIDKSRIKTIDKYPVVANALTNKGIVGYYDDYKVKAPAVTVTGRGDVGHAIARHTSFTPIVRLLSLQSNDFDVDFLENMINSIRIYNESTGVPQLTAPQLGNYYIQFPSLDEQRVLGTFFSNLDNLTSSIQSKIEELKTLKKKLLQDMFV</sequence>
<evidence type="ECO:0000259" key="4">
    <source>
        <dbReference type="Pfam" id="PF01420"/>
    </source>
</evidence>
<dbReference type="OrthoDB" id="9795776at2"/>
<proteinExistence type="inferred from homology"/>
<name>A0A380JEP3_STRDO</name>
<dbReference type="EMBL" id="UHFA01000002">
    <property type="protein sequence ID" value="SUN36580.1"/>
    <property type="molecule type" value="Genomic_DNA"/>
</dbReference>
<evidence type="ECO:0000256" key="3">
    <source>
        <dbReference type="ARBA" id="ARBA00023125"/>
    </source>
</evidence>
<keyword evidence="3" id="KW-0238">DNA-binding</keyword>
<dbReference type="PANTHER" id="PTHR30408:SF12">
    <property type="entry name" value="TYPE I RESTRICTION ENZYME MJAVIII SPECIFICITY SUBUNIT"/>
    <property type="match status" value="1"/>
</dbReference>
<dbReference type="InterPro" id="IPR052021">
    <property type="entry name" value="Type-I_RS_S_subunit"/>
</dbReference>
<dbReference type="Pfam" id="PF01420">
    <property type="entry name" value="Methylase_S"/>
    <property type="match status" value="2"/>
</dbReference>
<dbReference type="REBASE" id="418306">
    <property type="entry name" value="S.Sdo11391III"/>
</dbReference>
<dbReference type="CDD" id="cd17494">
    <property type="entry name" value="RMtype1_S_Sma198ORF994P-TRD2-CR2_like"/>
    <property type="match status" value="1"/>
</dbReference>
<comment type="similarity">
    <text evidence="1">Belongs to the type-I restriction system S methylase family.</text>
</comment>
<gene>
    <name evidence="5" type="ORF">NCTC11391_01577</name>
</gene>
<accession>A0A380JEP3</accession>
<dbReference type="SUPFAM" id="SSF116734">
    <property type="entry name" value="DNA methylase specificity domain"/>
    <property type="match status" value="2"/>
</dbReference>
<protein>
    <submittedName>
        <fullName evidence="5">Type I restriction-modification system, specificity subunit S</fullName>
    </submittedName>
</protein>
<organism evidence="5 6">
    <name type="scientific">Streptococcus downei MFe28</name>
    <dbReference type="NCBI Taxonomy" id="764290"/>
    <lineage>
        <taxon>Bacteria</taxon>
        <taxon>Bacillati</taxon>
        <taxon>Bacillota</taxon>
        <taxon>Bacilli</taxon>
        <taxon>Lactobacillales</taxon>
        <taxon>Streptococcaceae</taxon>
        <taxon>Streptococcus</taxon>
    </lineage>
</organism>
<reference evidence="5 6" key="1">
    <citation type="submission" date="2018-06" db="EMBL/GenBank/DDBJ databases">
        <authorList>
            <consortium name="Pathogen Informatics"/>
            <person name="Doyle S."/>
        </authorList>
    </citation>
    <scope>NUCLEOTIDE SEQUENCE [LARGE SCALE GENOMIC DNA]</scope>
    <source>
        <strain evidence="6">NCTC 11391</strain>
    </source>
</reference>
<dbReference type="Gene3D" id="3.90.220.20">
    <property type="entry name" value="DNA methylase specificity domains"/>
    <property type="match status" value="2"/>
</dbReference>
<evidence type="ECO:0000313" key="5">
    <source>
        <dbReference type="EMBL" id="SUN36580.1"/>
    </source>
</evidence>
<feature type="domain" description="Type I restriction modification DNA specificity" evidence="4">
    <location>
        <begin position="17"/>
        <end position="180"/>
    </location>
</feature>
<dbReference type="GO" id="GO:0009307">
    <property type="term" value="P:DNA restriction-modification system"/>
    <property type="evidence" value="ECO:0007669"/>
    <property type="project" value="UniProtKB-KW"/>
</dbReference>
<dbReference type="RefSeq" id="WP_115325091.1">
    <property type="nucleotide sequence ID" value="NZ_UHFA01000002.1"/>
</dbReference>
<dbReference type="Proteomes" id="UP000254082">
    <property type="component" value="Unassembled WGS sequence"/>
</dbReference>
<dbReference type="Gene3D" id="1.10.287.1120">
    <property type="entry name" value="Bipartite methylase S protein"/>
    <property type="match status" value="1"/>
</dbReference>
<evidence type="ECO:0000313" key="6">
    <source>
        <dbReference type="Proteomes" id="UP000254082"/>
    </source>
</evidence>